<dbReference type="EMBL" id="BGPR01001810">
    <property type="protein sequence ID" value="GBM62318.1"/>
    <property type="molecule type" value="Genomic_DNA"/>
</dbReference>
<sequence>PCRINYSTKPCPSCECGFY</sequence>
<keyword evidence="2" id="KW-1185">Reference proteome</keyword>
<feature type="non-terminal residue" evidence="1">
    <location>
        <position position="1"/>
    </location>
</feature>
<gene>
    <name evidence="1" type="ORF">AVEN_157931_1</name>
</gene>
<evidence type="ECO:0000313" key="2">
    <source>
        <dbReference type="Proteomes" id="UP000499080"/>
    </source>
</evidence>
<protein>
    <submittedName>
        <fullName evidence="1">Uncharacterized protein</fullName>
    </submittedName>
</protein>
<accession>A0A4Y2HAS5</accession>
<reference evidence="1 2" key="1">
    <citation type="journal article" date="2019" name="Sci. Rep.">
        <title>Orb-weaving spider Araneus ventricosus genome elucidates the spidroin gene catalogue.</title>
        <authorList>
            <person name="Kono N."/>
            <person name="Nakamura H."/>
            <person name="Ohtoshi R."/>
            <person name="Moran D.A.P."/>
            <person name="Shinohara A."/>
            <person name="Yoshida Y."/>
            <person name="Fujiwara M."/>
            <person name="Mori M."/>
            <person name="Tomita M."/>
            <person name="Arakawa K."/>
        </authorList>
    </citation>
    <scope>NUCLEOTIDE SEQUENCE [LARGE SCALE GENOMIC DNA]</scope>
</reference>
<proteinExistence type="predicted"/>
<dbReference type="Proteomes" id="UP000499080">
    <property type="component" value="Unassembled WGS sequence"/>
</dbReference>
<evidence type="ECO:0000313" key="1">
    <source>
        <dbReference type="EMBL" id="GBM62318.1"/>
    </source>
</evidence>
<name>A0A4Y2HAS5_ARAVE</name>
<comment type="caution">
    <text evidence="1">The sequence shown here is derived from an EMBL/GenBank/DDBJ whole genome shotgun (WGS) entry which is preliminary data.</text>
</comment>
<organism evidence="1 2">
    <name type="scientific">Araneus ventricosus</name>
    <name type="common">Orbweaver spider</name>
    <name type="synonym">Epeira ventricosa</name>
    <dbReference type="NCBI Taxonomy" id="182803"/>
    <lineage>
        <taxon>Eukaryota</taxon>
        <taxon>Metazoa</taxon>
        <taxon>Ecdysozoa</taxon>
        <taxon>Arthropoda</taxon>
        <taxon>Chelicerata</taxon>
        <taxon>Arachnida</taxon>
        <taxon>Araneae</taxon>
        <taxon>Araneomorphae</taxon>
        <taxon>Entelegynae</taxon>
        <taxon>Araneoidea</taxon>
        <taxon>Araneidae</taxon>
        <taxon>Araneus</taxon>
    </lineage>
</organism>
<dbReference type="AlphaFoldDB" id="A0A4Y2HAS5"/>